<organism evidence="1 2">
    <name type="scientific">Microbulbifer variabilis</name>
    <dbReference type="NCBI Taxonomy" id="266805"/>
    <lineage>
        <taxon>Bacteria</taxon>
        <taxon>Pseudomonadati</taxon>
        <taxon>Pseudomonadota</taxon>
        <taxon>Gammaproteobacteria</taxon>
        <taxon>Cellvibrionales</taxon>
        <taxon>Microbulbiferaceae</taxon>
        <taxon>Microbulbifer</taxon>
    </lineage>
</organism>
<sequence>MKILKFNESTKESKVLAIHHAKKLENDLVLELVSSRKEIKSSGEATLVAIGFWDMTDLSIEDHASNKSIESVDNVEFWMHKLFNKVYD</sequence>
<gene>
    <name evidence="1" type="ORF">MJO52_20065</name>
</gene>
<reference evidence="1" key="1">
    <citation type="submission" date="2022-02" db="EMBL/GenBank/DDBJ databases">
        <title>Coral-associated bacteria.</title>
        <authorList>
            <person name="Tang K."/>
            <person name="Wang X."/>
        </authorList>
    </citation>
    <scope>NUCLEOTIDE SEQUENCE</scope>
    <source>
        <strain evidence="1">SCSIO 43006</strain>
    </source>
</reference>
<name>A0ABY4VEP2_9GAMM</name>
<dbReference type="EMBL" id="CP092418">
    <property type="protein sequence ID" value="USD21330.1"/>
    <property type="molecule type" value="Genomic_DNA"/>
</dbReference>
<dbReference type="RefSeq" id="WP_252083728.1">
    <property type="nucleotide sequence ID" value="NZ_CP092418.1"/>
</dbReference>
<proteinExistence type="predicted"/>
<dbReference type="Proteomes" id="UP001055658">
    <property type="component" value="Chromosome"/>
</dbReference>
<keyword evidence="2" id="KW-1185">Reference proteome</keyword>
<evidence type="ECO:0000313" key="1">
    <source>
        <dbReference type="EMBL" id="USD21330.1"/>
    </source>
</evidence>
<evidence type="ECO:0000313" key="2">
    <source>
        <dbReference type="Proteomes" id="UP001055658"/>
    </source>
</evidence>
<protein>
    <submittedName>
        <fullName evidence="1">Uncharacterized protein</fullName>
    </submittedName>
</protein>
<accession>A0ABY4VEP2</accession>